<dbReference type="InterPro" id="IPR027417">
    <property type="entry name" value="P-loop_NTPase"/>
</dbReference>
<keyword evidence="6" id="KW-1185">Reference proteome</keyword>
<dbReference type="InterPro" id="IPR001752">
    <property type="entry name" value="Kinesin_motor_dom"/>
</dbReference>
<evidence type="ECO:0000256" key="3">
    <source>
        <dbReference type="SAM" id="Coils"/>
    </source>
</evidence>
<dbReference type="GO" id="GO:0008017">
    <property type="term" value="F:microtubule binding"/>
    <property type="evidence" value="ECO:0007669"/>
    <property type="project" value="InterPro"/>
</dbReference>
<evidence type="ECO:0000313" key="6">
    <source>
        <dbReference type="Proteomes" id="UP000541444"/>
    </source>
</evidence>
<organism evidence="5 6">
    <name type="scientific">Kingdonia uniflora</name>
    <dbReference type="NCBI Taxonomy" id="39325"/>
    <lineage>
        <taxon>Eukaryota</taxon>
        <taxon>Viridiplantae</taxon>
        <taxon>Streptophyta</taxon>
        <taxon>Embryophyta</taxon>
        <taxon>Tracheophyta</taxon>
        <taxon>Spermatophyta</taxon>
        <taxon>Magnoliopsida</taxon>
        <taxon>Ranunculales</taxon>
        <taxon>Circaeasteraceae</taxon>
        <taxon>Kingdonia</taxon>
    </lineage>
</organism>
<dbReference type="FunFam" id="3.40.850.10:FF:000373">
    <property type="entry name" value="p-loop nucleoside triphosphate hydrolase superfamily protein with CH (Calponin Homology) domain"/>
    <property type="match status" value="1"/>
</dbReference>
<accession>A0A7J7LBM4</accession>
<dbReference type="OrthoDB" id="3176171at2759"/>
<dbReference type="GO" id="GO:0007018">
    <property type="term" value="P:microtubule-based movement"/>
    <property type="evidence" value="ECO:0007669"/>
    <property type="project" value="InterPro"/>
</dbReference>
<dbReference type="PANTHER" id="PTHR47972">
    <property type="entry name" value="KINESIN-LIKE PROTEIN KLP-3"/>
    <property type="match status" value="1"/>
</dbReference>
<feature type="domain" description="Kinesin motor" evidence="4">
    <location>
        <begin position="1"/>
        <end position="113"/>
    </location>
</feature>
<dbReference type="InterPro" id="IPR036961">
    <property type="entry name" value="Kinesin_motor_dom_sf"/>
</dbReference>
<evidence type="ECO:0000259" key="4">
    <source>
        <dbReference type="PROSITE" id="PS50067"/>
    </source>
</evidence>
<dbReference type="GO" id="GO:0003777">
    <property type="term" value="F:microtubule motor activity"/>
    <property type="evidence" value="ECO:0007669"/>
    <property type="project" value="InterPro"/>
</dbReference>
<comment type="caution">
    <text evidence="5">The sequence shown here is derived from an EMBL/GenBank/DDBJ whole genome shotgun (WGS) entry which is preliminary data.</text>
</comment>
<protein>
    <recommendedName>
        <fullName evidence="4">Kinesin motor domain-containing protein</fullName>
    </recommendedName>
</protein>
<reference evidence="5 6" key="1">
    <citation type="journal article" date="2020" name="IScience">
        <title>Genome Sequencing of the Endangered Kingdonia uniflora (Circaeasteraceae, Ranunculales) Reveals Potential Mechanisms of Evolutionary Specialization.</title>
        <authorList>
            <person name="Sun Y."/>
            <person name="Deng T."/>
            <person name="Zhang A."/>
            <person name="Moore M.J."/>
            <person name="Landis J.B."/>
            <person name="Lin N."/>
            <person name="Zhang H."/>
            <person name="Zhang X."/>
            <person name="Huang J."/>
            <person name="Zhang X."/>
            <person name="Sun H."/>
            <person name="Wang H."/>
        </authorList>
    </citation>
    <scope>NUCLEOTIDE SEQUENCE [LARGE SCALE GENOMIC DNA]</scope>
    <source>
        <strain evidence="5">TB1705</strain>
        <tissue evidence="5">Leaf</tissue>
    </source>
</reference>
<comment type="similarity">
    <text evidence="2">Belongs to the TRAFAC class myosin-kinesin ATPase superfamily. Kinesin family.</text>
</comment>
<dbReference type="Proteomes" id="UP000541444">
    <property type="component" value="Unassembled WGS sequence"/>
</dbReference>
<name>A0A7J7LBM4_9MAGN</name>
<dbReference type="PROSITE" id="PS50067">
    <property type="entry name" value="KINESIN_MOTOR_2"/>
    <property type="match status" value="1"/>
</dbReference>
<dbReference type="PANTHER" id="PTHR47972:SF4">
    <property type="entry name" value="KINESIN-LIKE PROTEIN KIN-14L"/>
    <property type="match status" value="1"/>
</dbReference>
<sequence>MVGEDPYHVEHALDSLIVNTLEIRNCASNGGLSLPDATMHLVKLTNDALNLMKLAQAQKNSHIPYRNSKLTQLLQDSLGGHAKTLMFVHVSPEVELYAETVSTLKFAKRTSMVELGAARLNKESAKVRELGKQVESLKNALTSKEVQTA</sequence>
<evidence type="ECO:0000313" key="5">
    <source>
        <dbReference type="EMBL" id="KAF6139914.1"/>
    </source>
</evidence>
<dbReference type="Pfam" id="PF00225">
    <property type="entry name" value="Kinesin"/>
    <property type="match status" value="1"/>
</dbReference>
<dbReference type="AlphaFoldDB" id="A0A7J7LBM4"/>
<comment type="caution">
    <text evidence="2">Lacks conserved residue(s) required for the propagation of feature annotation.</text>
</comment>
<dbReference type="GO" id="GO:0005524">
    <property type="term" value="F:ATP binding"/>
    <property type="evidence" value="ECO:0007669"/>
    <property type="project" value="InterPro"/>
</dbReference>
<proteinExistence type="inferred from homology"/>
<dbReference type="EMBL" id="JACGCM010002435">
    <property type="protein sequence ID" value="KAF6139914.1"/>
    <property type="molecule type" value="Genomic_DNA"/>
</dbReference>
<keyword evidence="1" id="KW-0505">Motor protein</keyword>
<dbReference type="Gene3D" id="3.40.850.10">
    <property type="entry name" value="Kinesin motor domain"/>
    <property type="match status" value="1"/>
</dbReference>
<gene>
    <name evidence="5" type="ORF">GIB67_009761</name>
</gene>
<evidence type="ECO:0000256" key="2">
    <source>
        <dbReference type="PROSITE-ProRule" id="PRU00283"/>
    </source>
</evidence>
<dbReference type="GO" id="GO:0015630">
    <property type="term" value="C:microtubule cytoskeleton"/>
    <property type="evidence" value="ECO:0007669"/>
    <property type="project" value="TreeGrafter"/>
</dbReference>
<evidence type="ECO:0000256" key="1">
    <source>
        <dbReference type="ARBA" id="ARBA00023175"/>
    </source>
</evidence>
<dbReference type="SUPFAM" id="SSF52540">
    <property type="entry name" value="P-loop containing nucleoside triphosphate hydrolases"/>
    <property type="match status" value="1"/>
</dbReference>
<keyword evidence="3" id="KW-0175">Coiled coil</keyword>
<dbReference type="InterPro" id="IPR027640">
    <property type="entry name" value="Kinesin-like_fam"/>
</dbReference>
<feature type="coiled-coil region" evidence="3">
    <location>
        <begin position="120"/>
        <end position="147"/>
    </location>
</feature>
<dbReference type="SMART" id="SM00129">
    <property type="entry name" value="KISc"/>
    <property type="match status" value="1"/>
</dbReference>